<dbReference type="GO" id="GO:0000160">
    <property type="term" value="P:phosphorelay signal transduction system"/>
    <property type="evidence" value="ECO:0007669"/>
    <property type="project" value="InterPro"/>
</dbReference>
<dbReference type="SMART" id="SM00448">
    <property type="entry name" value="REC"/>
    <property type="match status" value="1"/>
</dbReference>
<dbReference type="InterPro" id="IPR001789">
    <property type="entry name" value="Sig_transdc_resp-reg_receiver"/>
</dbReference>
<dbReference type="EMBL" id="JAJUWU010000017">
    <property type="protein sequence ID" value="MCE7029660.1"/>
    <property type="molecule type" value="Genomic_DNA"/>
</dbReference>
<dbReference type="RefSeq" id="WP_233720649.1">
    <property type="nucleotide sequence ID" value="NZ_JAJUWU010000017.1"/>
</dbReference>
<feature type="modified residue" description="4-aspartylphosphate" evidence="1">
    <location>
        <position position="61"/>
    </location>
</feature>
<reference evidence="3" key="1">
    <citation type="submission" date="2022-01" db="EMBL/GenBank/DDBJ databases">
        <title>Jiella avicenniae sp. nov., a novel endophytic bacterium isolated from bark of Avicennia marina.</title>
        <authorList>
            <person name="Tuo L."/>
        </authorList>
    </citation>
    <scope>NUCLEOTIDE SEQUENCE</scope>
    <source>
        <strain evidence="3">CBK1P-4</strain>
    </source>
</reference>
<feature type="domain" description="Response regulatory" evidence="2">
    <location>
        <begin position="10"/>
        <end position="121"/>
    </location>
</feature>
<dbReference type="AlphaFoldDB" id="A0A9X1P3J6"/>
<sequence>MASQVVRGRRILVVEDEYFIADELRLAFEKMGASVLGPVATAEAALELISSQQAIDGATLDVALRGGQSTAVAEMLFERGVPFVLLTGLDEDALPEPLRQVPCCQKPVNVQEVLSKLFMDDASH</sequence>
<name>A0A9X1P3J6_9HYPH</name>
<comment type="caution">
    <text evidence="3">The sequence shown here is derived from an EMBL/GenBank/DDBJ whole genome shotgun (WGS) entry which is preliminary data.</text>
</comment>
<accession>A0A9X1P3J6</accession>
<dbReference type="InterPro" id="IPR011006">
    <property type="entry name" value="CheY-like_superfamily"/>
</dbReference>
<organism evidence="3 4">
    <name type="scientific">Jiella avicenniae</name>
    <dbReference type="NCBI Taxonomy" id="2907202"/>
    <lineage>
        <taxon>Bacteria</taxon>
        <taxon>Pseudomonadati</taxon>
        <taxon>Pseudomonadota</taxon>
        <taxon>Alphaproteobacteria</taxon>
        <taxon>Hyphomicrobiales</taxon>
        <taxon>Aurantimonadaceae</taxon>
        <taxon>Jiella</taxon>
    </lineage>
</organism>
<dbReference type="Proteomes" id="UP001139035">
    <property type="component" value="Unassembled WGS sequence"/>
</dbReference>
<evidence type="ECO:0000313" key="3">
    <source>
        <dbReference type="EMBL" id="MCE7029660.1"/>
    </source>
</evidence>
<proteinExistence type="predicted"/>
<evidence type="ECO:0000256" key="1">
    <source>
        <dbReference type="PROSITE-ProRule" id="PRU00169"/>
    </source>
</evidence>
<keyword evidence="1" id="KW-0597">Phosphoprotein</keyword>
<evidence type="ECO:0000313" key="4">
    <source>
        <dbReference type="Proteomes" id="UP001139035"/>
    </source>
</evidence>
<dbReference type="PROSITE" id="PS50110">
    <property type="entry name" value="RESPONSE_REGULATORY"/>
    <property type="match status" value="1"/>
</dbReference>
<dbReference type="SUPFAM" id="SSF52172">
    <property type="entry name" value="CheY-like"/>
    <property type="match status" value="1"/>
</dbReference>
<evidence type="ECO:0000259" key="2">
    <source>
        <dbReference type="PROSITE" id="PS50110"/>
    </source>
</evidence>
<dbReference type="Gene3D" id="3.40.50.2300">
    <property type="match status" value="1"/>
</dbReference>
<protein>
    <submittedName>
        <fullName evidence="3">Response regulator</fullName>
    </submittedName>
</protein>
<keyword evidence="4" id="KW-1185">Reference proteome</keyword>
<gene>
    <name evidence="3" type="ORF">LZD57_16850</name>
</gene>